<evidence type="ECO:0000313" key="1">
    <source>
        <dbReference type="EMBL" id="QNM00028.1"/>
    </source>
</evidence>
<evidence type="ECO:0008006" key="3">
    <source>
        <dbReference type="Google" id="ProtNLM"/>
    </source>
</evidence>
<dbReference type="EMBL" id="CP060632">
    <property type="protein sequence ID" value="QNM00028.1"/>
    <property type="molecule type" value="Genomic_DNA"/>
</dbReference>
<evidence type="ECO:0000313" key="2">
    <source>
        <dbReference type="Proteomes" id="UP000515819"/>
    </source>
</evidence>
<dbReference type="AlphaFoldDB" id="A0A7G9FN96"/>
<reference evidence="1 2" key="1">
    <citation type="submission" date="2020-08" db="EMBL/GenBank/DDBJ databases">
        <authorList>
            <person name="Liu C."/>
            <person name="Sun Q."/>
        </authorList>
    </citation>
    <scope>NUCLEOTIDE SEQUENCE [LARGE SCALE GENOMIC DNA]</scope>
    <source>
        <strain evidence="1 2">NSJ-4</strain>
    </source>
</reference>
<keyword evidence="2" id="KW-1185">Reference proteome</keyword>
<dbReference type="KEGG" id="wcp:H9Q76_01560"/>
<dbReference type="InterPro" id="IPR011322">
    <property type="entry name" value="N-reg_PII-like_a/b"/>
</dbReference>
<organism evidence="1 2">
    <name type="scientific">Wujia chipingensis</name>
    <dbReference type="NCBI Taxonomy" id="2763670"/>
    <lineage>
        <taxon>Bacteria</taxon>
        <taxon>Bacillati</taxon>
        <taxon>Bacillota</taxon>
        <taxon>Clostridia</taxon>
        <taxon>Lachnospirales</taxon>
        <taxon>Lachnospiraceae</taxon>
        <taxon>Wujia</taxon>
    </lineage>
</organism>
<dbReference type="SUPFAM" id="SSF54913">
    <property type="entry name" value="GlnB-like"/>
    <property type="match status" value="1"/>
</dbReference>
<protein>
    <recommendedName>
        <fullName evidence="3">Nitrogen regulatory protein P-II</fullName>
    </recommendedName>
</protein>
<dbReference type="Gene3D" id="3.30.70.120">
    <property type="match status" value="1"/>
</dbReference>
<dbReference type="Proteomes" id="UP000515819">
    <property type="component" value="Chromosome"/>
</dbReference>
<dbReference type="InterPro" id="IPR015867">
    <property type="entry name" value="N-reg_PII/ATP_PRibTrfase_C"/>
</dbReference>
<proteinExistence type="predicted"/>
<name>A0A7G9FN96_9FIRM</name>
<sequence length="115" mass="12624">MSNMNLLVVILKHEDLVSEICKELVEEGIHGGTIVDGTGMASVVEKMDDLPIFGMLRSILADDDDHEVVKMMFFVVDDEEMKKARKTINDVIGLDKPNTGIMFALPVSFVEGLGA</sequence>
<gene>
    <name evidence="1" type="ORF">H9Q76_01560</name>
</gene>
<accession>A0A7G9FN96</accession>
<dbReference type="RefSeq" id="WP_021986088.1">
    <property type="nucleotide sequence ID" value="NZ_CP060632.1"/>
</dbReference>